<keyword evidence="2" id="KW-1185">Reference proteome</keyword>
<proteinExistence type="predicted"/>
<name>A0A8J8NPF2_HALGN</name>
<evidence type="ECO:0000313" key="1">
    <source>
        <dbReference type="EMBL" id="TNV79066.1"/>
    </source>
</evidence>
<comment type="caution">
    <text evidence="1">The sequence shown here is derived from an EMBL/GenBank/DDBJ whole genome shotgun (WGS) entry which is preliminary data.</text>
</comment>
<sequence>MNEQIIKLIGLFNKYFSLQLIRVFQLFLLIIRVKMLFSEIISNLPHSNCCIHHTVLLVFRNFDIYQLQRQQCNIIQNLIILQINTIDIQQRHFKCSSPQLTFLISSVHMMYSSQYSIKDNCEQKFCIMIYQSASKQGIRYEFNSKIIYSCLNLLIELPSHFY</sequence>
<organism evidence="1 2">
    <name type="scientific">Halteria grandinella</name>
    <dbReference type="NCBI Taxonomy" id="5974"/>
    <lineage>
        <taxon>Eukaryota</taxon>
        <taxon>Sar</taxon>
        <taxon>Alveolata</taxon>
        <taxon>Ciliophora</taxon>
        <taxon>Intramacronucleata</taxon>
        <taxon>Spirotrichea</taxon>
        <taxon>Stichotrichia</taxon>
        <taxon>Sporadotrichida</taxon>
        <taxon>Halteriidae</taxon>
        <taxon>Halteria</taxon>
    </lineage>
</organism>
<dbReference type="Proteomes" id="UP000785679">
    <property type="component" value="Unassembled WGS sequence"/>
</dbReference>
<dbReference type="AlphaFoldDB" id="A0A8J8NPF2"/>
<protein>
    <submittedName>
        <fullName evidence="1">Uncharacterized protein</fullName>
    </submittedName>
</protein>
<accession>A0A8J8NPF2</accession>
<dbReference type="EMBL" id="RRYP01009442">
    <property type="protein sequence ID" value="TNV79066.1"/>
    <property type="molecule type" value="Genomic_DNA"/>
</dbReference>
<reference evidence="1" key="1">
    <citation type="submission" date="2019-06" db="EMBL/GenBank/DDBJ databases">
        <authorList>
            <person name="Zheng W."/>
        </authorList>
    </citation>
    <scope>NUCLEOTIDE SEQUENCE</scope>
    <source>
        <strain evidence="1">QDHG01</strain>
    </source>
</reference>
<evidence type="ECO:0000313" key="2">
    <source>
        <dbReference type="Proteomes" id="UP000785679"/>
    </source>
</evidence>
<gene>
    <name evidence="1" type="ORF">FGO68_gene10184</name>
</gene>